<evidence type="ECO:0000313" key="11">
    <source>
        <dbReference type="EMBL" id="CAD6259500.1"/>
    </source>
</evidence>
<evidence type="ECO:0000313" key="12">
    <source>
        <dbReference type="Proteomes" id="UP000604825"/>
    </source>
</evidence>
<dbReference type="SUPFAM" id="SSF48150">
    <property type="entry name" value="DNA-glycosylase"/>
    <property type="match status" value="1"/>
</dbReference>
<dbReference type="GO" id="GO:0046872">
    <property type="term" value="F:metal ion binding"/>
    <property type="evidence" value="ECO:0007669"/>
    <property type="project" value="UniProtKB-KW"/>
</dbReference>
<dbReference type="GO" id="GO:0005634">
    <property type="term" value="C:nucleus"/>
    <property type="evidence" value="ECO:0007669"/>
    <property type="project" value="UniProtKB-SubCell"/>
</dbReference>
<proteinExistence type="inferred from homology"/>
<keyword evidence="5" id="KW-0408">Iron</keyword>
<dbReference type="PANTHER" id="PTHR46213:SF4">
    <property type="entry name" value="OS02G0496500 PROTEIN"/>
    <property type="match status" value="1"/>
</dbReference>
<feature type="region of interest" description="Disordered" evidence="9">
    <location>
        <begin position="75"/>
        <end position="209"/>
    </location>
</feature>
<sequence length="1052" mass="117471">MAPAVAEAEAESAADLGRQVGTSPATPDIIRKPTRASGTAAADGSCCTALYTSAAAGPRKLDSDCLASVPSHAQEHSQSAMPEDLGQVCCDPVGTQESSTLPPLVGESSGNLAQQEQQQHQEEGVASGSDAGAASPAHTPTPEKVGPTSRSWGKKSTKGVQRLKVAKDKVMKPKVTTPSTVKKNKKKMPEDGNQRVSAARSNSARRKLDLDSSESKTCFSRAELMGNLMSLAKIHGLNSEPTTRKRSKRGKKRKLMVGHKESGQLALLPYQRTPTVAASFALEPLWYSTELDIPRPRNHGKPQAKVLGLTDETLRVFAVLTEWDRSNSESFEGFDIGSGPEWDTTRRTFEHYVDIFIAEMFALIGPRKYSQWGGSLIDSVVGTFLTQNSADNLSSQAFMNLAAKFSPKKRHYKANATPLVDGDDKNVNSNEALDTFDFVDSHFDGYIDFEEEVDYDTEVKGHYGEDEDYNRLIGNFAASMKQKNISTWDSDLMNLVKDKSGNPVCTEKNLKRILASLQQPDTASNWKELREEAYKKGYNDKSRTETSDVVDWESVLNAPFSEVAKCIAIRGQHNILCVRIREFLDHVQKAQDGSFDLDWLRFISPEKAKKILLSIHGFGVKSVDCLCLLSLRHRAFPVDVNVARIVTRLGWVKLEPLNGADFHLINLYPLLDDVQRYLWPRLCTIDKEKLYELHCLMITFGKVVCTKQNPNCRACPFSASCIYYNSLLARKPLPLPEKHEHEQGEQQANMVASGSCTPSSQQMYQYQIPISSTTETPPIHNCEPIIEMPPSPEYEYNRTPNEQEDSYEDYYACDIEDFAPEGVQYDAEINICSSKHVLNSNFWTLNRGKDLAVINPKGSFGRNKKLKNIGRLRTEHNAYVLPDDHLILEEFEDRVPEDICPYLLVVLSCPDDYTVEGTVLIPCRTANRGKFPLNGTYFQENEVFADYSSSRNPITIPRECIGMLKRSVVYFGSSIHSITKGQTREDIQECFKEGYVCVRAFHRRTRIPLRLCATLHATNTIKKPAGEKPVKRGRTSPEGKRKKNETKASSTK</sequence>
<dbReference type="InterPro" id="IPR003265">
    <property type="entry name" value="HhH-GPD_domain"/>
</dbReference>
<dbReference type="PANTHER" id="PTHR46213">
    <property type="entry name" value="TRANSCRIPTIONAL ACTIVATOR DEMETER"/>
    <property type="match status" value="1"/>
</dbReference>
<comment type="similarity">
    <text evidence="3">Belongs to the DNA glycosylase family. DEMETER subfamily.</text>
</comment>
<keyword evidence="7" id="KW-0238">DNA-binding</keyword>
<feature type="compositionally biased region" description="Basic residues" evidence="9">
    <location>
        <begin position="244"/>
        <end position="257"/>
    </location>
</feature>
<name>A0A811QRJ6_9POAL</name>
<dbReference type="InterPro" id="IPR023170">
    <property type="entry name" value="HhH_base_excis_C"/>
</dbReference>
<evidence type="ECO:0000256" key="9">
    <source>
        <dbReference type="SAM" id="MobiDB-lite"/>
    </source>
</evidence>
<evidence type="ECO:0000256" key="7">
    <source>
        <dbReference type="ARBA" id="ARBA00023125"/>
    </source>
</evidence>
<evidence type="ECO:0000256" key="5">
    <source>
        <dbReference type="ARBA" id="ARBA00023004"/>
    </source>
</evidence>
<dbReference type="InterPro" id="IPR028925">
    <property type="entry name" value="RRM_DME"/>
</dbReference>
<dbReference type="SMART" id="SM00478">
    <property type="entry name" value="ENDO3c"/>
    <property type="match status" value="1"/>
</dbReference>
<evidence type="ECO:0000256" key="4">
    <source>
        <dbReference type="ARBA" id="ARBA00022723"/>
    </source>
</evidence>
<dbReference type="EMBL" id="CAJGYO010000011">
    <property type="protein sequence ID" value="CAD6259500.1"/>
    <property type="molecule type" value="Genomic_DNA"/>
</dbReference>
<dbReference type="Proteomes" id="UP000604825">
    <property type="component" value="Unassembled WGS sequence"/>
</dbReference>
<comment type="subcellular location">
    <subcellularLocation>
        <location evidence="2">Nucleus</location>
    </subcellularLocation>
</comment>
<evidence type="ECO:0000256" key="6">
    <source>
        <dbReference type="ARBA" id="ARBA00023014"/>
    </source>
</evidence>
<feature type="domain" description="HhH-GPD" evidence="10">
    <location>
        <begin position="541"/>
        <end position="703"/>
    </location>
</feature>
<evidence type="ECO:0000256" key="1">
    <source>
        <dbReference type="ARBA" id="ARBA00001966"/>
    </source>
</evidence>
<keyword evidence="12" id="KW-1185">Reference proteome</keyword>
<dbReference type="OrthoDB" id="5607at2759"/>
<accession>A0A811QRJ6</accession>
<dbReference type="Pfam" id="PF15628">
    <property type="entry name" value="RRM_DME"/>
    <property type="match status" value="1"/>
</dbReference>
<dbReference type="AlphaFoldDB" id="A0A811QRJ6"/>
<dbReference type="Gene3D" id="1.10.1670.10">
    <property type="entry name" value="Helix-hairpin-Helix base-excision DNA repair enzymes (C-terminal)"/>
    <property type="match status" value="1"/>
</dbReference>
<dbReference type="InterPro" id="IPR011257">
    <property type="entry name" value="DNA_glycosylase"/>
</dbReference>
<evidence type="ECO:0000259" key="10">
    <source>
        <dbReference type="SMART" id="SM00478"/>
    </source>
</evidence>
<dbReference type="GO" id="GO:0003677">
    <property type="term" value="F:DNA binding"/>
    <property type="evidence" value="ECO:0007669"/>
    <property type="project" value="UniProtKB-KW"/>
</dbReference>
<dbReference type="GO" id="GO:0019104">
    <property type="term" value="F:DNA N-glycosylase activity"/>
    <property type="evidence" value="ECO:0007669"/>
    <property type="project" value="InterPro"/>
</dbReference>
<keyword evidence="4" id="KW-0479">Metal-binding</keyword>
<dbReference type="SMART" id="SM00525">
    <property type="entry name" value="FES"/>
    <property type="match status" value="1"/>
</dbReference>
<feature type="region of interest" description="Disordered" evidence="9">
    <location>
        <begin position="1"/>
        <end position="43"/>
    </location>
</feature>
<dbReference type="GO" id="GO:0141166">
    <property type="term" value="P:chromosomal 5-methylcytosine DNA demethylation pathway"/>
    <property type="evidence" value="ECO:0007669"/>
    <property type="project" value="InterPro"/>
</dbReference>
<dbReference type="InterPro" id="IPR003651">
    <property type="entry name" value="Endonuclease3_FeS-loop_motif"/>
</dbReference>
<evidence type="ECO:0000256" key="8">
    <source>
        <dbReference type="ARBA" id="ARBA00023242"/>
    </source>
</evidence>
<dbReference type="GO" id="GO:0006284">
    <property type="term" value="P:base-excision repair"/>
    <property type="evidence" value="ECO:0007669"/>
    <property type="project" value="InterPro"/>
</dbReference>
<feature type="compositionally biased region" description="Low complexity" evidence="9">
    <location>
        <begin position="1"/>
        <end position="14"/>
    </location>
</feature>
<feature type="region of interest" description="Disordered" evidence="9">
    <location>
        <begin position="1022"/>
        <end position="1052"/>
    </location>
</feature>
<dbReference type="GO" id="GO:0035514">
    <property type="term" value="F:DNA demethylase activity"/>
    <property type="evidence" value="ECO:0007669"/>
    <property type="project" value="InterPro"/>
</dbReference>
<gene>
    <name evidence="11" type="ORF">NCGR_LOCUS42937</name>
</gene>
<protein>
    <recommendedName>
        <fullName evidence="10">HhH-GPD domain-containing protein</fullName>
    </recommendedName>
</protein>
<keyword evidence="6" id="KW-0411">Iron-sulfur</keyword>
<comment type="caution">
    <text evidence="11">The sequence shown here is derived from an EMBL/GenBank/DDBJ whole genome shotgun (WGS) entry which is preliminary data.</text>
</comment>
<dbReference type="InterPro" id="IPR044811">
    <property type="entry name" value="DME/ROS1"/>
</dbReference>
<organism evidence="11 12">
    <name type="scientific">Miscanthus lutarioriparius</name>
    <dbReference type="NCBI Taxonomy" id="422564"/>
    <lineage>
        <taxon>Eukaryota</taxon>
        <taxon>Viridiplantae</taxon>
        <taxon>Streptophyta</taxon>
        <taxon>Embryophyta</taxon>
        <taxon>Tracheophyta</taxon>
        <taxon>Spermatophyta</taxon>
        <taxon>Magnoliopsida</taxon>
        <taxon>Liliopsida</taxon>
        <taxon>Poales</taxon>
        <taxon>Poaceae</taxon>
        <taxon>PACMAD clade</taxon>
        <taxon>Panicoideae</taxon>
        <taxon>Andropogonodae</taxon>
        <taxon>Andropogoneae</taxon>
        <taxon>Saccharinae</taxon>
        <taxon>Miscanthus</taxon>
    </lineage>
</organism>
<keyword evidence="8" id="KW-0539">Nucleus</keyword>
<dbReference type="GO" id="GO:0051539">
    <property type="term" value="F:4 iron, 4 sulfur cluster binding"/>
    <property type="evidence" value="ECO:0007669"/>
    <property type="project" value="InterPro"/>
</dbReference>
<comment type="cofactor">
    <cofactor evidence="1">
        <name>[4Fe-4S] cluster</name>
        <dbReference type="ChEBI" id="CHEBI:49883"/>
    </cofactor>
</comment>
<feature type="compositionally biased region" description="Basic and acidic residues" evidence="9">
    <location>
        <begin position="1024"/>
        <end position="1039"/>
    </location>
</feature>
<feature type="region of interest" description="Disordered" evidence="9">
    <location>
        <begin position="238"/>
        <end position="258"/>
    </location>
</feature>
<feature type="compositionally biased region" description="Low complexity" evidence="9">
    <location>
        <begin position="114"/>
        <end position="137"/>
    </location>
</feature>
<reference evidence="11" key="1">
    <citation type="submission" date="2020-10" db="EMBL/GenBank/DDBJ databases">
        <authorList>
            <person name="Han B."/>
            <person name="Lu T."/>
            <person name="Zhao Q."/>
            <person name="Huang X."/>
            <person name="Zhao Y."/>
        </authorList>
    </citation>
    <scope>NUCLEOTIDE SEQUENCE</scope>
</reference>
<evidence type="ECO:0000256" key="2">
    <source>
        <dbReference type="ARBA" id="ARBA00004123"/>
    </source>
</evidence>
<evidence type="ECO:0000256" key="3">
    <source>
        <dbReference type="ARBA" id="ARBA00005646"/>
    </source>
</evidence>